<dbReference type="InterPro" id="IPR046357">
    <property type="entry name" value="PPIase_dom_sf"/>
</dbReference>
<evidence type="ECO:0000256" key="10">
    <source>
        <dbReference type="ARBA" id="ARBA00024849"/>
    </source>
</evidence>
<evidence type="ECO:0000256" key="5">
    <source>
        <dbReference type="ARBA" id="ARBA00022618"/>
    </source>
</evidence>
<comment type="subcellular location">
    <subcellularLocation>
        <location evidence="12">Cytoplasm</location>
    </subcellularLocation>
    <text evidence="12">About half TF is bound to the ribosome near the polypeptide exit tunnel while the other half is free in the cytoplasm.</text>
</comment>
<keyword evidence="18" id="KW-1185">Reference proteome</keyword>
<dbReference type="SUPFAM" id="SSF54534">
    <property type="entry name" value="FKBP-like"/>
    <property type="match status" value="1"/>
</dbReference>
<keyword evidence="9 12" id="KW-0131">Cell cycle</keyword>
<comment type="caution">
    <text evidence="17">The sequence shown here is derived from an EMBL/GenBank/DDBJ whole genome shotgun (WGS) entry which is preliminary data.</text>
</comment>
<keyword evidence="15" id="KW-0175">Coiled coil</keyword>
<dbReference type="SUPFAM" id="SSF102735">
    <property type="entry name" value="Trigger factor ribosome-binding domain"/>
    <property type="match status" value="1"/>
</dbReference>
<dbReference type="InterPro" id="IPR001179">
    <property type="entry name" value="PPIase_FKBP_dom"/>
</dbReference>
<dbReference type="InterPro" id="IPR027304">
    <property type="entry name" value="Trigger_fact/SurA_dom_sf"/>
</dbReference>
<evidence type="ECO:0000259" key="16">
    <source>
        <dbReference type="PROSITE" id="PS50059"/>
    </source>
</evidence>
<evidence type="ECO:0000256" key="8">
    <source>
        <dbReference type="ARBA" id="ARBA00023235"/>
    </source>
</evidence>
<dbReference type="EMBL" id="AFXA01000011">
    <property type="protein sequence ID" value="EGV00262.1"/>
    <property type="molecule type" value="Genomic_DNA"/>
</dbReference>
<keyword evidence="8 12" id="KW-0413">Isomerase</keyword>
<dbReference type="GO" id="GO:0005737">
    <property type="term" value="C:cytoplasm"/>
    <property type="evidence" value="ECO:0007669"/>
    <property type="project" value="UniProtKB-SubCell"/>
</dbReference>
<dbReference type="NCBIfam" id="TIGR00115">
    <property type="entry name" value="tig"/>
    <property type="match status" value="1"/>
</dbReference>
<evidence type="ECO:0000256" key="4">
    <source>
        <dbReference type="ARBA" id="ARBA00016902"/>
    </source>
</evidence>
<organism evidence="17 18">
    <name type="scientific">Mycoplasmopsis columbina SF7</name>
    <dbReference type="NCBI Taxonomy" id="1037410"/>
    <lineage>
        <taxon>Bacteria</taxon>
        <taxon>Bacillati</taxon>
        <taxon>Mycoplasmatota</taxon>
        <taxon>Mycoplasmoidales</taxon>
        <taxon>Metamycoplasmataceae</taxon>
        <taxon>Mycoplasmopsis</taxon>
    </lineage>
</organism>
<proteinExistence type="inferred from homology"/>
<dbReference type="Gene3D" id="3.10.50.40">
    <property type="match status" value="1"/>
</dbReference>
<dbReference type="Gene3D" id="3.30.70.1050">
    <property type="entry name" value="Trigger factor ribosome-binding domain"/>
    <property type="match status" value="1"/>
</dbReference>
<comment type="domain">
    <text evidence="12">Consists of 3 domains; the N-terminus binds the ribosome, the middle domain has PPIase activity, while the C-terminus has intrinsic chaperone activity on its own.</text>
</comment>
<dbReference type="GO" id="GO:0003755">
    <property type="term" value="F:peptidyl-prolyl cis-trans isomerase activity"/>
    <property type="evidence" value="ECO:0007669"/>
    <property type="project" value="UniProtKB-UniRule"/>
</dbReference>
<evidence type="ECO:0000256" key="6">
    <source>
        <dbReference type="ARBA" id="ARBA00023110"/>
    </source>
</evidence>
<evidence type="ECO:0000256" key="9">
    <source>
        <dbReference type="ARBA" id="ARBA00023306"/>
    </source>
</evidence>
<evidence type="ECO:0000256" key="7">
    <source>
        <dbReference type="ARBA" id="ARBA00023186"/>
    </source>
</evidence>
<gene>
    <name evidence="12" type="primary">tig</name>
    <name evidence="17" type="ORF">MCSF7_02351</name>
</gene>
<evidence type="ECO:0000256" key="2">
    <source>
        <dbReference type="ARBA" id="ARBA00005464"/>
    </source>
</evidence>
<dbReference type="STRING" id="1037410.MCSF7_02351"/>
<dbReference type="InterPro" id="IPR036611">
    <property type="entry name" value="Trigger_fac_ribosome-bd_sf"/>
</dbReference>
<accession>F9UKQ7</accession>
<evidence type="ECO:0000256" key="1">
    <source>
        <dbReference type="ARBA" id="ARBA00000971"/>
    </source>
</evidence>
<reference evidence="17 18" key="1">
    <citation type="journal article" date="2013" name="Genome Announc.">
        <title>Genome Sequence of Mycoplasma columbinum Strain SF7.</title>
        <authorList>
            <person name="Guo Z."/>
            <person name="Xu X."/>
            <person name="Zheng Q."/>
            <person name="Li T."/>
            <person name="Kuang S."/>
            <person name="Zhang Z."/>
            <person name="Chen Y."/>
            <person name="Lu X."/>
            <person name="Zhou R."/>
            <person name="Bi D."/>
            <person name="Jin H."/>
        </authorList>
    </citation>
    <scope>NUCLEOTIDE SEQUENCE [LARGE SCALE GENOMIC DNA]</scope>
    <source>
        <strain evidence="17 18">SF7</strain>
    </source>
</reference>
<dbReference type="SUPFAM" id="SSF109998">
    <property type="entry name" value="Triger factor/SurA peptide-binding domain-like"/>
    <property type="match status" value="1"/>
</dbReference>
<dbReference type="GO" id="GO:0006457">
    <property type="term" value="P:protein folding"/>
    <property type="evidence" value="ECO:0007669"/>
    <property type="project" value="UniProtKB-UniRule"/>
</dbReference>
<evidence type="ECO:0000313" key="18">
    <source>
        <dbReference type="Proteomes" id="UP000004978"/>
    </source>
</evidence>
<dbReference type="InterPro" id="IPR008881">
    <property type="entry name" value="Trigger_fac_ribosome-bd_bac"/>
</dbReference>
<feature type="domain" description="PPIase FKBP-type" evidence="16">
    <location>
        <begin position="168"/>
        <end position="228"/>
    </location>
</feature>
<evidence type="ECO:0000256" key="15">
    <source>
        <dbReference type="SAM" id="Coils"/>
    </source>
</evidence>
<dbReference type="InterPro" id="IPR005215">
    <property type="entry name" value="Trig_fac"/>
</dbReference>
<evidence type="ECO:0000313" key="17">
    <source>
        <dbReference type="EMBL" id="EGV00262.1"/>
    </source>
</evidence>
<comment type="function">
    <text evidence="10 12">Involved in protein export. Acts as a chaperone by maintaining the newly synthesized protein in an open conformation. Functions as a peptidyl-prolyl cis-trans isomerase.</text>
</comment>
<keyword evidence="12" id="KW-0963">Cytoplasm</keyword>
<dbReference type="PIRSF" id="PIRSF003095">
    <property type="entry name" value="Trigger_factor"/>
    <property type="match status" value="1"/>
</dbReference>
<dbReference type="AlphaFoldDB" id="F9UKQ7"/>
<evidence type="ECO:0000256" key="12">
    <source>
        <dbReference type="HAMAP-Rule" id="MF_00303"/>
    </source>
</evidence>
<protein>
    <recommendedName>
        <fullName evidence="4 12">Trigger factor</fullName>
        <shortName evidence="12">TF</shortName>
        <ecNumber evidence="3 12">5.2.1.8</ecNumber>
    </recommendedName>
    <alternativeName>
        <fullName evidence="11 12">PPIase</fullName>
    </alternativeName>
</protein>
<feature type="coiled-coil region" evidence="15">
    <location>
        <begin position="338"/>
        <end position="365"/>
    </location>
</feature>
<dbReference type="InterPro" id="IPR037041">
    <property type="entry name" value="Trigger_fac_C_sf"/>
</dbReference>
<evidence type="ECO:0000256" key="13">
    <source>
        <dbReference type="PROSITE-ProRule" id="PRU00277"/>
    </source>
</evidence>
<dbReference type="eggNOG" id="COG0544">
    <property type="taxonomic scope" value="Bacteria"/>
</dbReference>
<dbReference type="FunFam" id="3.10.50.40:FF:000001">
    <property type="entry name" value="Trigger factor"/>
    <property type="match status" value="1"/>
</dbReference>
<dbReference type="GO" id="GO:0051301">
    <property type="term" value="P:cell division"/>
    <property type="evidence" value="ECO:0007669"/>
    <property type="project" value="UniProtKB-KW"/>
</dbReference>
<dbReference type="HAMAP" id="MF_00303">
    <property type="entry name" value="Trigger_factor_Tig"/>
    <property type="match status" value="1"/>
</dbReference>
<dbReference type="EC" id="5.2.1.8" evidence="3 12"/>
<dbReference type="Pfam" id="PF05698">
    <property type="entry name" value="Trigger_C"/>
    <property type="match status" value="1"/>
</dbReference>
<evidence type="ECO:0000256" key="14">
    <source>
        <dbReference type="RuleBase" id="RU003914"/>
    </source>
</evidence>
<dbReference type="InterPro" id="IPR008880">
    <property type="entry name" value="Trigger_fac_C"/>
</dbReference>
<name>F9UKQ7_9BACT</name>
<dbReference type="Pfam" id="PF05697">
    <property type="entry name" value="Trigger_N"/>
    <property type="match status" value="1"/>
</dbReference>
<evidence type="ECO:0000256" key="11">
    <source>
        <dbReference type="ARBA" id="ARBA00029986"/>
    </source>
</evidence>
<keyword evidence="5 12" id="KW-0132">Cell division</keyword>
<dbReference type="GO" id="GO:0015031">
    <property type="term" value="P:protein transport"/>
    <property type="evidence" value="ECO:0007669"/>
    <property type="project" value="UniProtKB-UniRule"/>
</dbReference>
<evidence type="ECO:0000256" key="3">
    <source>
        <dbReference type="ARBA" id="ARBA00013194"/>
    </source>
</evidence>
<comment type="catalytic activity">
    <reaction evidence="1 12 13">
        <text>[protein]-peptidylproline (omega=180) = [protein]-peptidylproline (omega=0)</text>
        <dbReference type="Rhea" id="RHEA:16237"/>
        <dbReference type="Rhea" id="RHEA-COMP:10747"/>
        <dbReference type="Rhea" id="RHEA-COMP:10748"/>
        <dbReference type="ChEBI" id="CHEBI:83833"/>
        <dbReference type="ChEBI" id="CHEBI:83834"/>
        <dbReference type="EC" id="5.2.1.8"/>
    </reaction>
</comment>
<dbReference type="Gene3D" id="1.10.3120.10">
    <property type="entry name" value="Trigger factor, C-terminal domain"/>
    <property type="match status" value="1"/>
</dbReference>
<sequence>MSNKTIVLDEKNAEIKKVVKVSGDEWTSLVEKAKKEVSSKIKVPGYRPGKAPKHILEQRLNMGDVFNKALNQYLAKNEKAIFEEVQKESKRVIFAPSLELKKVSEEELELEVIFPLDTDLDKIDLSKAKAKIAIEKPTAKDVDDFIAERLKETALLLPIDKKDKTQLGDTVTINYKGYVNDELFDGGSAENFELKLGSKTFIDTYEDQLVGKNVGWKGTVKVTFPEQYPVSKLAGQKAEFEVEILEAKRPEQVELNENNLHQLNVGSKAKTVEEAKKALTILMGKQKLMVALDKYIDEVIEQVLNSNDVTINKLILNREVSKRKDEIKAVLKQQGVKFKDYLELLGQSEEELDKLIAEEEKVKIKRSLIIMKIVDEVKKEVKIEESDYEDIYRLQALTMGMEGSSVKSFVESNPQIKDRFKAQIEDLKIKALILKKFDEAAYAKYEKALKEADKAIANYVSLEEVKAEETAEKTEEK</sequence>
<dbReference type="PROSITE" id="PS50059">
    <property type="entry name" value="FKBP_PPIASE"/>
    <property type="match status" value="1"/>
</dbReference>
<dbReference type="Pfam" id="PF00254">
    <property type="entry name" value="FKBP_C"/>
    <property type="match status" value="1"/>
</dbReference>
<keyword evidence="7 12" id="KW-0143">Chaperone</keyword>
<dbReference type="RefSeq" id="WP_006608875.1">
    <property type="nucleotide sequence ID" value="NZ_AFXA01000011.1"/>
</dbReference>
<comment type="similarity">
    <text evidence="2 12 14">Belongs to the FKBP-type PPIase family. Tig subfamily.</text>
</comment>
<dbReference type="Proteomes" id="UP000004978">
    <property type="component" value="Unassembled WGS sequence"/>
</dbReference>
<keyword evidence="6 12" id="KW-0697">Rotamase</keyword>